<feature type="transmembrane region" description="Helical" evidence="1">
    <location>
        <begin position="12"/>
        <end position="32"/>
    </location>
</feature>
<protein>
    <recommendedName>
        <fullName evidence="4">PEP-CTERM protein-sorting domain-containing protein</fullName>
    </recommendedName>
</protein>
<organism evidence="2 3">
    <name type="scientific">Salininema proteolyticum</name>
    <dbReference type="NCBI Taxonomy" id="1607685"/>
    <lineage>
        <taxon>Bacteria</taxon>
        <taxon>Bacillati</taxon>
        <taxon>Actinomycetota</taxon>
        <taxon>Actinomycetes</taxon>
        <taxon>Glycomycetales</taxon>
        <taxon>Glycomycetaceae</taxon>
        <taxon>Salininema</taxon>
    </lineage>
</organism>
<comment type="caution">
    <text evidence="2">The sequence shown here is derived from an EMBL/GenBank/DDBJ whole genome shotgun (WGS) entry which is preliminary data.</text>
</comment>
<name>A0ABV8U563_9ACTN</name>
<dbReference type="RefSeq" id="WP_380625495.1">
    <property type="nucleotide sequence ID" value="NZ_JBHSDK010000061.1"/>
</dbReference>
<evidence type="ECO:0000256" key="1">
    <source>
        <dbReference type="SAM" id="Phobius"/>
    </source>
</evidence>
<evidence type="ECO:0000313" key="3">
    <source>
        <dbReference type="Proteomes" id="UP001595823"/>
    </source>
</evidence>
<keyword evidence="1" id="KW-1133">Transmembrane helix</keyword>
<evidence type="ECO:0000313" key="2">
    <source>
        <dbReference type="EMBL" id="MFC4337969.1"/>
    </source>
</evidence>
<gene>
    <name evidence="2" type="ORF">ACFPET_22510</name>
</gene>
<proteinExistence type="predicted"/>
<feature type="transmembrane region" description="Helical" evidence="1">
    <location>
        <begin position="44"/>
        <end position="61"/>
    </location>
</feature>
<dbReference type="EMBL" id="JBHSDK010000061">
    <property type="protein sequence ID" value="MFC4337969.1"/>
    <property type="molecule type" value="Genomic_DNA"/>
</dbReference>
<accession>A0ABV8U563</accession>
<keyword evidence="1" id="KW-0472">Membrane</keyword>
<reference evidence="3" key="1">
    <citation type="journal article" date="2019" name="Int. J. Syst. Evol. Microbiol.">
        <title>The Global Catalogue of Microorganisms (GCM) 10K type strain sequencing project: providing services to taxonomists for standard genome sequencing and annotation.</title>
        <authorList>
            <consortium name="The Broad Institute Genomics Platform"/>
            <consortium name="The Broad Institute Genome Sequencing Center for Infectious Disease"/>
            <person name="Wu L."/>
            <person name="Ma J."/>
        </authorList>
    </citation>
    <scope>NUCLEOTIDE SEQUENCE [LARGE SCALE GENOMIC DNA]</scope>
    <source>
        <strain evidence="3">IBRC-M 10908</strain>
    </source>
</reference>
<keyword evidence="1" id="KW-0812">Transmembrane</keyword>
<evidence type="ECO:0008006" key="4">
    <source>
        <dbReference type="Google" id="ProtNLM"/>
    </source>
</evidence>
<sequence length="67" mass="6963">MDDLLAQSGSNLQAAPGVAVGILLIMAAVAWFSPTVRRKFRKATLWLSIAAIAALVLYGYLGGAVSS</sequence>
<keyword evidence="3" id="KW-1185">Reference proteome</keyword>
<dbReference type="Proteomes" id="UP001595823">
    <property type="component" value="Unassembled WGS sequence"/>
</dbReference>